<dbReference type="Proteomes" id="UP000247702">
    <property type="component" value="Unassembled WGS sequence"/>
</dbReference>
<reference evidence="1 2" key="1">
    <citation type="submission" date="2017-11" db="EMBL/GenBank/DDBJ databases">
        <title>The genome of Rhizophagus clarus HR1 reveals common genetic basis of auxotrophy among arbuscular mycorrhizal fungi.</title>
        <authorList>
            <person name="Kobayashi Y."/>
        </authorList>
    </citation>
    <scope>NUCLEOTIDE SEQUENCE [LARGE SCALE GENOMIC DNA]</scope>
    <source>
        <strain evidence="1 2">HR1</strain>
    </source>
</reference>
<organism evidence="1 2">
    <name type="scientific">Rhizophagus clarus</name>
    <dbReference type="NCBI Taxonomy" id="94130"/>
    <lineage>
        <taxon>Eukaryota</taxon>
        <taxon>Fungi</taxon>
        <taxon>Fungi incertae sedis</taxon>
        <taxon>Mucoromycota</taxon>
        <taxon>Glomeromycotina</taxon>
        <taxon>Glomeromycetes</taxon>
        <taxon>Glomerales</taxon>
        <taxon>Glomeraceae</taxon>
        <taxon>Rhizophagus</taxon>
    </lineage>
</organism>
<name>A0A2Z6S7S9_9GLOM</name>
<keyword evidence="2" id="KW-1185">Reference proteome</keyword>
<gene>
    <name evidence="1" type="ORF">RclHR1_05890003</name>
</gene>
<proteinExistence type="predicted"/>
<evidence type="ECO:0000313" key="1">
    <source>
        <dbReference type="EMBL" id="GBC04802.1"/>
    </source>
</evidence>
<comment type="caution">
    <text evidence="1">The sequence shown here is derived from an EMBL/GenBank/DDBJ whole genome shotgun (WGS) entry which is preliminary data.</text>
</comment>
<protein>
    <submittedName>
        <fullName evidence="1">Uncharacterized protein</fullName>
    </submittedName>
</protein>
<accession>A0A2Z6S7S9</accession>
<sequence>MMLHHQFESSPVKDTNSVLRDTSCSLQCTNMEYFKILPLLQVNTGTIQNNTPSRLKVLSLEREAKDKVSHEGNDHEELTFNDCNSLRKSVDDQTFEEAVAELKEIISNSRYLSYVFPIGIERRVITTSPILRAPNPIPSNKPFMNNNYEKMAHFLPRSDSEYEYYDI</sequence>
<dbReference type="EMBL" id="BEXD01003969">
    <property type="protein sequence ID" value="GBC04802.1"/>
    <property type="molecule type" value="Genomic_DNA"/>
</dbReference>
<dbReference type="AlphaFoldDB" id="A0A2Z6S7S9"/>
<evidence type="ECO:0000313" key="2">
    <source>
        <dbReference type="Proteomes" id="UP000247702"/>
    </source>
</evidence>